<evidence type="ECO:0000256" key="5">
    <source>
        <dbReference type="ARBA" id="ARBA00023034"/>
    </source>
</evidence>
<gene>
    <name evidence="9" type="ORF">A4A49_00945</name>
</gene>
<dbReference type="InterPro" id="IPR004263">
    <property type="entry name" value="Exostosin"/>
</dbReference>
<accession>A0A1J6I8M7</accession>
<keyword evidence="7" id="KW-1133">Transmembrane helix</keyword>
<feature type="compositionally biased region" description="Polar residues" evidence="6">
    <location>
        <begin position="160"/>
        <end position="189"/>
    </location>
</feature>
<comment type="caution">
    <text evidence="9">The sequence shown here is derived from an EMBL/GenBank/DDBJ whole genome shotgun (WGS) entry which is preliminary data.</text>
</comment>
<reference evidence="9" key="1">
    <citation type="submission" date="2016-11" db="EMBL/GenBank/DDBJ databases">
        <title>The genome of Nicotiana attenuata.</title>
        <authorList>
            <person name="Xu S."/>
            <person name="Brockmoeller T."/>
            <person name="Gaquerel E."/>
            <person name="Navarro A."/>
            <person name="Kuhl H."/>
            <person name="Gase K."/>
            <person name="Ling Z."/>
            <person name="Zhou W."/>
            <person name="Kreitzer C."/>
            <person name="Stanke M."/>
            <person name="Tang H."/>
            <person name="Lyons E."/>
            <person name="Pandey P."/>
            <person name="Pandey S.P."/>
            <person name="Timmermann B."/>
            <person name="Baldwin I.T."/>
        </authorList>
    </citation>
    <scope>NUCLEOTIDE SEQUENCE [LARGE SCALE GENOMIC DNA]</scope>
    <source>
        <strain evidence="9">UT</strain>
    </source>
</reference>
<keyword evidence="10" id="KW-1185">Reference proteome</keyword>
<dbReference type="PANTHER" id="PTHR11062:SF353">
    <property type="entry name" value="EXOSTOSIN GT47 DOMAIN-CONTAINING PROTEIN"/>
    <property type="match status" value="1"/>
</dbReference>
<evidence type="ECO:0000313" key="10">
    <source>
        <dbReference type="Proteomes" id="UP000187609"/>
    </source>
</evidence>
<dbReference type="Gramene" id="OIT00890">
    <property type="protein sequence ID" value="OIT00890"/>
    <property type="gene ID" value="A4A49_00945"/>
</dbReference>
<dbReference type="AlphaFoldDB" id="A0A1J6I8M7"/>
<proteinExistence type="inferred from homology"/>
<keyword evidence="3" id="KW-0808">Transferase</keyword>
<evidence type="ECO:0000259" key="8">
    <source>
        <dbReference type="Pfam" id="PF03016"/>
    </source>
</evidence>
<keyword evidence="4" id="KW-0735">Signal-anchor</keyword>
<protein>
    <submittedName>
        <fullName evidence="9">Glycosyltransferase</fullName>
    </submittedName>
</protein>
<comment type="subcellular location">
    <subcellularLocation>
        <location evidence="1">Golgi apparatus membrane</location>
        <topology evidence="1">Single-pass type II membrane protein</topology>
    </subcellularLocation>
</comment>
<dbReference type="PANTHER" id="PTHR11062">
    <property type="entry name" value="EXOSTOSIN HEPARAN SULFATE GLYCOSYLTRANSFERASE -RELATED"/>
    <property type="match status" value="1"/>
</dbReference>
<sequence length="710" mass="79119">MGSEFHLFLCRAETRRTLWLIGGVFAFIILVQYLQLPYGTLIGSLFSGGFSGLNSNNNTQLNVTAGFDGKIKIKDYNFSIESNTSGNPEDTTLIQQSTQLNDSSGVELLKPNGTLAPDTAKEIGYVFNGNNENVAPMFEEQSKDDIVPLASNVASSPMISPAPSVSLTQVNDNLTTGGSSHNRHGATTTRNDEVAGLVPLNSNATSQPMNSPAPSVSLRQVNDNSTTLGSSHNPYGATTTRNDEVAGVIPLNSNATSQPMSSPAPSVSLRHVGDNSTALASSHNPYDVTTTPRNGSTTTNSPAVKEATDRPVEGVVSISEMTKMMLWSHPSSLLTKPMWSSASDEGLRSAKSQIESAANIISDPGLHAPVYHNVSKFKRSYELMERNLKVYIYREGKRPVFHQPRLKGIYASEGWFMQQLKASQHFLTNDPNKAHLFYLPFSSQILGEVVYVRGSHSFTNLKAYLKNYVDLIKGRYPFWNRTQGADHFLVACHDWAPEETRREMANCIKSFCNADLKEGFKLGKDASLPETNIGSADPSRSLGGKRPSQREFLAFFAGSMHGYVRPILLKYWQNKDPNMKIFGKMRKTDYIQHMKSSRYCICARGYEVNSPRVVEAISYECVPVIISDNFVPPFLETLNWESFAVFVQEKDIPNLKSILESIPLRRYLKLYNNVKKVQQHFLWHPEPVKYDIFHLILHSIWYNRVFQIAS</sequence>
<dbReference type="KEGG" id="nau:109229297"/>
<evidence type="ECO:0000313" key="9">
    <source>
        <dbReference type="EMBL" id="OIT00890.1"/>
    </source>
</evidence>
<feature type="region of interest" description="Disordered" evidence="6">
    <location>
        <begin position="160"/>
        <end position="238"/>
    </location>
</feature>
<dbReference type="STRING" id="49451.A0A1J6I8M7"/>
<dbReference type="EMBL" id="MJEQ01037189">
    <property type="protein sequence ID" value="OIT00890.1"/>
    <property type="molecule type" value="Genomic_DNA"/>
</dbReference>
<evidence type="ECO:0000256" key="6">
    <source>
        <dbReference type="SAM" id="MobiDB-lite"/>
    </source>
</evidence>
<dbReference type="OMA" id="VYHNVSK"/>
<keyword evidence="7" id="KW-0812">Transmembrane</keyword>
<feature type="transmembrane region" description="Helical" evidence="7">
    <location>
        <begin position="18"/>
        <end position="36"/>
    </location>
</feature>
<dbReference type="Proteomes" id="UP000187609">
    <property type="component" value="Unassembled WGS sequence"/>
</dbReference>
<name>A0A1J6I8M7_NICAT</name>
<evidence type="ECO:0000256" key="2">
    <source>
        <dbReference type="ARBA" id="ARBA00010271"/>
    </source>
</evidence>
<evidence type="ECO:0000256" key="1">
    <source>
        <dbReference type="ARBA" id="ARBA00004323"/>
    </source>
</evidence>
<feature type="compositionally biased region" description="Polar residues" evidence="6">
    <location>
        <begin position="276"/>
        <end position="288"/>
    </location>
</feature>
<evidence type="ECO:0000256" key="7">
    <source>
        <dbReference type="SAM" id="Phobius"/>
    </source>
</evidence>
<evidence type="ECO:0000256" key="3">
    <source>
        <dbReference type="ARBA" id="ARBA00022676"/>
    </source>
</evidence>
<dbReference type="Pfam" id="PF03016">
    <property type="entry name" value="Exostosin_GT47"/>
    <property type="match status" value="1"/>
</dbReference>
<feature type="compositionally biased region" description="Polar residues" evidence="6">
    <location>
        <begin position="200"/>
        <end position="238"/>
    </location>
</feature>
<organism evidence="9 10">
    <name type="scientific">Nicotiana attenuata</name>
    <name type="common">Coyote tobacco</name>
    <dbReference type="NCBI Taxonomy" id="49451"/>
    <lineage>
        <taxon>Eukaryota</taxon>
        <taxon>Viridiplantae</taxon>
        <taxon>Streptophyta</taxon>
        <taxon>Embryophyta</taxon>
        <taxon>Tracheophyta</taxon>
        <taxon>Spermatophyta</taxon>
        <taxon>Magnoliopsida</taxon>
        <taxon>eudicotyledons</taxon>
        <taxon>Gunneridae</taxon>
        <taxon>Pentapetalae</taxon>
        <taxon>asterids</taxon>
        <taxon>lamiids</taxon>
        <taxon>Solanales</taxon>
        <taxon>Solanaceae</taxon>
        <taxon>Nicotianoideae</taxon>
        <taxon>Nicotianeae</taxon>
        <taxon>Nicotiana</taxon>
    </lineage>
</organism>
<feature type="domain" description="Exostosin GT47" evidence="8">
    <location>
        <begin position="385"/>
        <end position="662"/>
    </location>
</feature>
<feature type="region of interest" description="Disordered" evidence="6">
    <location>
        <begin position="276"/>
        <end position="310"/>
    </location>
</feature>
<dbReference type="OrthoDB" id="1924787at2759"/>
<dbReference type="InterPro" id="IPR040911">
    <property type="entry name" value="Exostosin_GT47"/>
</dbReference>
<keyword evidence="7" id="KW-0472">Membrane</keyword>
<comment type="similarity">
    <text evidence="2">Belongs to the glycosyltransferase 47 family.</text>
</comment>
<dbReference type="GO" id="GO:0016757">
    <property type="term" value="F:glycosyltransferase activity"/>
    <property type="evidence" value="ECO:0007669"/>
    <property type="project" value="UniProtKB-KW"/>
</dbReference>
<dbReference type="GO" id="GO:0000139">
    <property type="term" value="C:Golgi membrane"/>
    <property type="evidence" value="ECO:0007669"/>
    <property type="project" value="UniProtKB-SubCell"/>
</dbReference>
<keyword evidence="5" id="KW-0333">Golgi apparatus</keyword>
<evidence type="ECO:0000256" key="4">
    <source>
        <dbReference type="ARBA" id="ARBA00022968"/>
    </source>
</evidence>
<keyword evidence="3" id="KW-0328">Glycosyltransferase</keyword>
<feature type="compositionally biased region" description="Low complexity" evidence="6">
    <location>
        <begin position="289"/>
        <end position="302"/>
    </location>
</feature>